<accession>A0ACC0G2B4</accession>
<protein>
    <submittedName>
        <fullName evidence="1">Protein tesmin/TSO1-like CXC 5</fullName>
    </submittedName>
</protein>
<sequence>MKAMEQSEPVVAKASDFSGRKLARQLDFTVMCRASANAILPDHPQAQLQSKLLALARSQASQLQSQPQSVPQLQIQPRPKQPVPIMPRVAHQGRPQPRPTLPVVMTESPKSRQRCNTEVKDGTPKKQKQCNCRNSRCLKLYCECFASGIYCDGCNCTNCHNNVEHDAARQLAVGATLERNPNAFRPKIANSPHKSQDGREEAEEVSVVAKHNKGCNCKKSGCLKKYCECFQANILCSENCKCMDCKNFEGSEERRALFHGDHANFISHVQQATNLAINGAIGTSGLGTPPASKKRKYQQLIFGPTPSDQSILGIEQFQQENYLRASATSSSLLSAPVSCTASASMGSSKLTYRSPLADVLRSQDVKELCSLLVIASAEATKVLADRERKMDTQVERDQLEDSVVSSAHQGKIEGIVQTAIPDDRLSGNQADIADDSISDGSDAQTRRPLSPATIALMCDEQDAMFMAIGSPDAATSCSGNTTLKSSHGRGFITELYAEQERIVLMKFWKFLNRLITCGSIKESMHSPLSKTKPGIQQQPLDDNIVTKTEPSHKEPDENGMVKSAHQVVAETPESAVAVPSGDSLFSKVELWHPNGKIQPEIKKEM</sequence>
<proteinExistence type="predicted"/>
<evidence type="ECO:0000313" key="1">
    <source>
        <dbReference type="EMBL" id="KAI7995085.1"/>
    </source>
</evidence>
<organism evidence="1 2">
    <name type="scientific">Camellia lanceoleosa</name>
    <dbReference type="NCBI Taxonomy" id="1840588"/>
    <lineage>
        <taxon>Eukaryota</taxon>
        <taxon>Viridiplantae</taxon>
        <taxon>Streptophyta</taxon>
        <taxon>Embryophyta</taxon>
        <taxon>Tracheophyta</taxon>
        <taxon>Spermatophyta</taxon>
        <taxon>Magnoliopsida</taxon>
        <taxon>eudicotyledons</taxon>
        <taxon>Gunneridae</taxon>
        <taxon>Pentapetalae</taxon>
        <taxon>asterids</taxon>
        <taxon>Ericales</taxon>
        <taxon>Theaceae</taxon>
        <taxon>Camellia</taxon>
    </lineage>
</organism>
<reference evidence="1 2" key="1">
    <citation type="journal article" date="2022" name="Plant J.">
        <title>Chromosome-level genome of Camellia lanceoleosa provides a valuable resource for understanding genome evolution and self-incompatibility.</title>
        <authorList>
            <person name="Gong W."/>
            <person name="Xiao S."/>
            <person name="Wang L."/>
            <person name="Liao Z."/>
            <person name="Chang Y."/>
            <person name="Mo W."/>
            <person name="Hu G."/>
            <person name="Li W."/>
            <person name="Zhao G."/>
            <person name="Zhu H."/>
            <person name="Hu X."/>
            <person name="Ji K."/>
            <person name="Xiang X."/>
            <person name="Song Q."/>
            <person name="Yuan D."/>
            <person name="Jin S."/>
            <person name="Zhang L."/>
        </authorList>
    </citation>
    <scope>NUCLEOTIDE SEQUENCE [LARGE SCALE GENOMIC DNA]</scope>
    <source>
        <strain evidence="1">SQ_2022a</strain>
    </source>
</reference>
<evidence type="ECO:0000313" key="2">
    <source>
        <dbReference type="Proteomes" id="UP001060215"/>
    </source>
</evidence>
<keyword evidence="2" id="KW-1185">Reference proteome</keyword>
<dbReference type="EMBL" id="CM045769">
    <property type="protein sequence ID" value="KAI7995085.1"/>
    <property type="molecule type" value="Genomic_DNA"/>
</dbReference>
<comment type="caution">
    <text evidence="1">The sequence shown here is derived from an EMBL/GenBank/DDBJ whole genome shotgun (WGS) entry which is preliminary data.</text>
</comment>
<gene>
    <name evidence="1" type="ORF">LOK49_LG11G01663</name>
</gene>
<dbReference type="Proteomes" id="UP001060215">
    <property type="component" value="Chromosome 12"/>
</dbReference>
<name>A0ACC0G2B4_9ERIC</name>